<reference evidence="2" key="1">
    <citation type="journal article" date="2023" name="Front. Plant Sci.">
        <title>Chromosomal-level genome assembly of Melastoma candidum provides insights into trichome evolution.</title>
        <authorList>
            <person name="Zhong Y."/>
            <person name="Wu W."/>
            <person name="Sun C."/>
            <person name="Zou P."/>
            <person name="Liu Y."/>
            <person name="Dai S."/>
            <person name="Zhou R."/>
        </authorList>
    </citation>
    <scope>NUCLEOTIDE SEQUENCE [LARGE SCALE GENOMIC DNA]</scope>
</reference>
<dbReference type="EMBL" id="CM042881">
    <property type="protein sequence ID" value="KAI4384744.1"/>
    <property type="molecule type" value="Genomic_DNA"/>
</dbReference>
<comment type="caution">
    <text evidence="1">The sequence shown here is derived from an EMBL/GenBank/DDBJ whole genome shotgun (WGS) entry which is preliminary data.</text>
</comment>
<evidence type="ECO:0000313" key="2">
    <source>
        <dbReference type="Proteomes" id="UP001057402"/>
    </source>
</evidence>
<organism evidence="1 2">
    <name type="scientific">Melastoma candidum</name>
    <dbReference type="NCBI Taxonomy" id="119954"/>
    <lineage>
        <taxon>Eukaryota</taxon>
        <taxon>Viridiplantae</taxon>
        <taxon>Streptophyta</taxon>
        <taxon>Embryophyta</taxon>
        <taxon>Tracheophyta</taxon>
        <taxon>Spermatophyta</taxon>
        <taxon>Magnoliopsida</taxon>
        <taxon>eudicotyledons</taxon>
        <taxon>Gunneridae</taxon>
        <taxon>Pentapetalae</taxon>
        <taxon>rosids</taxon>
        <taxon>malvids</taxon>
        <taxon>Myrtales</taxon>
        <taxon>Melastomataceae</taxon>
        <taxon>Melastomatoideae</taxon>
        <taxon>Melastomateae</taxon>
        <taxon>Melastoma</taxon>
    </lineage>
</organism>
<sequence>MSLGSQPPVSTVDPCDFLHISLNPDGTITSFLPVTAASLDPTHPNAPLTKDVLLNPDHATWVRLFLSNQPLPSDGPTPRKLPLIVYFHAGGFVVMSAASVPNHDFCSLMATELHAIVASVEYRLAPEHRLPAAYDDAADAMRWLDMCNDDWIREHADLSNCYIMGLSVGTNMAFRVGHGESLKNVRIKGLILHHPFFGGLKRTMSELTMWNNKNLPMAVVDLLWELALPVGADFDHEYYNPKFFRCDEL</sequence>
<dbReference type="Proteomes" id="UP001057402">
    <property type="component" value="Chromosome 2"/>
</dbReference>
<accession>A0ACB9S0Y0</accession>
<gene>
    <name evidence="1" type="ORF">MLD38_002855</name>
</gene>
<evidence type="ECO:0000313" key="1">
    <source>
        <dbReference type="EMBL" id="KAI4384744.1"/>
    </source>
</evidence>
<keyword evidence="2" id="KW-1185">Reference proteome</keyword>
<protein>
    <submittedName>
        <fullName evidence="1">Uncharacterized protein</fullName>
    </submittedName>
</protein>
<proteinExistence type="predicted"/>
<name>A0ACB9S0Y0_9MYRT</name>